<name>A0AA96V811_9EURY</name>
<feature type="transmembrane region" description="Helical" evidence="3">
    <location>
        <begin position="127"/>
        <end position="147"/>
    </location>
</feature>
<keyword evidence="3" id="KW-0812">Transmembrane</keyword>
<feature type="transmembrane region" description="Helical" evidence="3">
    <location>
        <begin position="159"/>
        <end position="177"/>
    </location>
</feature>
<proteinExistence type="inferred from homology"/>
<protein>
    <recommendedName>
        <fullName evidence="6">CDP-diacylglycerol--serine O-phosphatidyltransferase</fullName>
    </recommendedName>
</protein>
<keyword evidence="1 2" id="KW-0808">Transferase</keyword>
<dbReference type="AlphaFoldDB" id="A0AA96V811"/>
<feature type="transmembrane region" description="Helical" evidence="3">
    <location>
        <begin position="60"/>
        <end position="87"/>
    </location>
</feature>
<evidence type="ECO:0000256" key="2">
    <source>
        <dbReference type="RuleBase" id="RU003750"/>
    </source>
</evidence>
<keyword evidence="3" id="KW-1133">Transmembrane helix</keyword>
<reference evidence="4 5" key="1">
    <citation type="submission" date="2023-07" db="EMBL/GenBank/DDBJ databases">
        <title>Closed genome sequence of Methanimicrococcus sp. Es2.</title>
        <authorList>
            <person name="Protasov E."/>
            <person name="Platt K."/>
            <person name="Reeh H."/>
            <person name="Poehlein A."/>
            <person name="Daniel R."/>
            <person name="Brune A."/>
        </authorList>
    </citation>
    <scope>NUCLEOTIDE SEQUENCE [LARGE SCALE GENOMIC DNA]</scope>
    <source>
        <strain evidence="4 5">Es2</strain>
    </source>
</reference>
<dbReference type="GO" id="GO:0016780">
    <property type="term" value="F:phosphotransferase activity, for other substituted phosphate groups"/>
    <property type="evidence" value="ECO:0007669"/>
    <property type="project" value="InterPro"/>
</dbReference>
<evidence type="ECO:0000313" key="5">
    <source>
        <dbReference type="Proteomes" id="UP001302662"/>
    </source>
</evidence>
<dbReference type="PROSITE" id="PS00379">
    <property type="entry name" value="CDP_ALCOHOL_P_TRANSF"/>
    <property type="match status" value="1"/>
</dbReference>
<keyword evidence="5" id="KW-1185">Reference proteome</keyword>
<dbReference type="Pfam" id="PF01066">
    <property type="entry name" value="CDP-OH_P_transf"/>
    <property type="match status" value="1"/>
</dbReference>
<evidence type="ECO:0000256" key="3">
    <source>
        <dbReference type="SAM" id="Phobius"/>
    </source>
</evidence>
<evidence type="ECO:0000313" key="4">
    <source>
        <dbReference type="EMBL" id="WNY27898.1"/>
    </source>
</evidence>
<evidence type="ECO:0008006" key="6">
    <source>
        <dbReference type="Google" id="ProtNLM"/>
    </source>
</evidence>
<organism evidence="4 5">
    <name type="scientific">Methanimicrococcus stummii</name>
    <dbReference type="NCBI Taxonomy" id="3028294"/>
    <lineage>
        <taxon>Archaea</taxon>
        <taxon>Methanobacteriati</taxon>
        <taxon>Methanobacteriota</taxon>
        <taxon>Stenosarchaea group</taxon>
        <taxon>Methanomicrobia</taxon>
        <taxon>Methanosarcinales</taxon>
        <taxon>Methanosarcinaceae</taxon>
        <taxon>Methanimicrococcus</taxon>
    </lineage>
</organism>
<gene>
    <name evidence="4" type="ORF">MmiEs2_00770</name>
</gene>
<keyword evidence="3" id="KW-0472">Membrane</keyword>
<feature type="transmembrane region" description="Helical" evidence="3">
    <location>
        <begin position="99"/>
        <end position="121"/>
    </location>
</feature>
<dbReference type="GO" id="GO:0016020">
    <property type="term" value="C:membrane"/>
    <property type="evidence" value="ECO:0007669"/>
    <property type="project" value="InterPro"/>
</dbReference>
<dbReference type="InterPro" id="IPR048254">
    <property type="entry name" value="CDP_ALCOHOL_P_TRANSF_CS"/>
</dbReference>
<dbReference type="EMBL" id="CP131062">
    <property type="protein sequence ID" value="WNY27898.1"/>
    <property type="molecule type" value="Genomic_DNA"/>
</dbReference>
<sequence>MAAVFLAFSGAYGAAAACLLIAAAADGVDGYVARKTSSGPLGAHIDSLVDTVSFGVAPAVIIYCISESFISVVFVCFYLICGILRLARYNAFPSKEPGYSGIPITGACVAIAVFIIMYLNLEKIEVVFPYGIEILMIFMFVLSLLMISTVPYSKVMKKGTFVVLIIVFLGTIASVFIGNPVIIVFPLILSVLMLMYLISPLAGIIGKKKSVDL</sequence>
<dbReference type="Proteomes" id="UP001302662">
    <property type="component" value="Chromosome"/>
</dbReference>
<evidence type="ECO:0000256" key="1">
    <source>
        <dbReference type="ARBA" id="ARBA00022679"/>
    </source>
</evidence>
<dbReference type="Gene3D" id="1.20.120.1760">
    <property type="match status" value="1"/>
</dbReference>
<dbReference type="InterPro" id="IPR000462">
    <property type="entry name" value="CDP-OH_P_trans"/>
</dbReference>
<dbReference type="GO" id="GO:0008654">
    <property type="term" value="P:phospholipid biosynthetic process"/>
    <property type="evidence" value="ECO:0007669"/>
    <property type="project" value="InterPro"/>
</dbReference>
<dbReference type="InterPro" id="IPR043130">
    <property type="entry name" value="CDP-OH_PTrfase_TM_dom"/>
</dbReference>
<accession>A0AA96V811</accession>
<dbReference type="KEGG" id="mees:MmiEs2_00770"/>
<comment type="similarity">
    <text evidence="2">Belongs to the CDP-alcohol phosphatidyltransferase class-I family.</text>
</comment>
<feature type="transmembrane region" description="Helical" evidence="3">
    <location>
        <begin position="183"/>
        <end position="205"/>
    </location>
</feature>